<keyword evidence="3" id="KW-1185">Reference proteome</keyword>
<dbReference type="InterPro" id="IPR002575">
    <property type="entry name" value="Aminoglycoside_PTrfase"/>
</dbReference>
<organism evidence="2 3">
    <name type="scientific">Altererythrobacter rubellus</name>
    <dbReference type="NCBI Taxonomy" id="2173831"/>
    <lineage>
        <taxon>Bacteria</taxon>
        <taxon>Pseudomonadati</taxon>
        <taxon>Pseudomonadota</taxon>
        <taxon>Alphaproteobacteria</taxon>
        <taxon>Sphingomonadales</taxon>
        <taxon>Erythrobacteraceae</taxon>
        <taxon>Altererythrobacter</taxon>
    </lineage>
</organism>
<accession>A0A9Y2B9I4</accession>
<dbReference type="AlphaFoldDB" id="A0A9Y2B9I4"/>
<name>A0A9Y2B9I4_9SPHN</name>
<sequence length="379" mass="41560">MFHAQLQPGNMPHMLAERGEGYMAAFPSHPDDITPEWLTDRLHKAGLLQRGNVIGFRWEPIGTGQVGDSARISLNYDQAGAGPATVAGKFPAANPTSRGTAAMMGLYAKEVRFYRDLAQQLDVRVPATYAAEVNDDGSSFVLLFEDLEPEKGGNQLDSCSFDEACHAIRQAAALHAPSWKNAAILSLDWLQPQEAVTSQIRALYPQAQAVFAERYADALEPEFMAVCSDLAASDTWLLRNHPKVSLVHGDFRLDNMLFGIGSGAEPIAILDWQTLSLGHPMTDIGYFMGCGIGNKLRQRYEAELLDLYCSEMTARGVPLRHDDIWRDYVIGALHGVSTAVFSAAFVERTERGDANFLSMVRGACALALEHGSLKMLKEN</sequence>
<dbReference type="Gene3D" id="3.90.1200.10">
    <property type="match status" value="1"/>
</dbReference>
<proteinExistence type="predicted"/>
<dbReference type="RefSeq" id="WP_285975810.1">
    <property type="nucleotide sequence ID" value="NZ_CP127221.1"/>
</dbReference>
<gene>
    <name evidence="2" type="ORF">QQX03_11280</name>
</gene>
<feature type="domain" description="CHK kinase-like" evidence="1">
    <location>
        <begin position="142"/>
        <end position="318"/>
    </location>
</feature>
<dbReference type="InterPro" id="IPR015897">
    <property type="entry name" value="CHK_kinase-like"/>
</dbReference>
<dbReference type="InterPro" id="IPR011009">
    <property type="entry name" value="Kinase-like_dom_sf"/>
</dbReference>
<evidence type="ECO:0000313" key="2">
    <source>
        <dbReference type="EMBL" id="WIW95495.1"/>
    </source>
</evidence>
<dbReference type="Proteomes" id="UP001231445">
    <property type="component" value="Chromosome"/>
</dbReference>
<protein>
    <submittedName>
        <fullName evidence="2">Phosphotransferase</fullName>
    </submittedName>
</protein>
<dbReference type="PANTHER" id="PTHR23020">
    <property type="entry name" value="UNCHARACTERIZED NUCLEAR HORMONE RECEPTOR-RELATED"/>
    <property type="match status" value="1"/>
</dbReference>
<dbReference type="EMBL" id="CP127221">
    <property type="protein sequence ID" value="WIW95495.1"/>
    <property type="molecule type" value="Genomic_DNA"/>
</dbReference>
<dbReference type="KEGG" id="arue:QQX03_11280"/>
<dbReference type="InterPro" id="IPR052961">
    <property type="entry name" value="Oxido-Kinase-like_Enzymes"/>
</dbReference>
<dbReference type="Pfam" id="PF01636">
    <property type="entry name" value="APH"/>
    <property type="match status" value="1"/>
</dbReference>
<evidence type="ECO:0000313" key="3">
    <source>
        <dbReference type="Proteomes" id="UP001231445"/>
    </source>
</evidence>
<dbReference type="SMART" id="SM00587">
    <property type="entry name" value="CHK"/>
    <property type="match status" value="1"/>
</dbReference>
<reference evidence="2 3" key="1">
    <citation type="submission" date="2023-06" db="EMBL/GenBank/DDBJ databases">
        <title>Altererythrobacter rubellus NBRC 112769 genome.</title>
        <authorList>
            <person name="Zhang K."/>
        </authorList>
    </citation>
    <scope>NUCLEOTIDE SEQUENCE [LARGE SCALE GENOMIC DNA]</scope>
    <source>
        <strain evidence="2 3">NBRC 112769</strain>
    </source>
</reference>
<dbReference type="SUPFAM" id="SSF56112">
    <property type="entry name" value="Protein kinase-like (PK-like)"/>
    <property type="match status" value="1"/>
</dbReference>
<evidence type="ECO:0000259" key="1">
    <source>
        <dbReference type="SMART" id="SM00587"/>
    </source>
</evidence>
<dbReference type="PANTHER" id="PTHR23020:SF41">
    <property type="entry name" value="AMINOGLYCOSIDE PHOSPHOTRANSFERASE DOMAIN-CONTAINING PROTEIN"/>
    <property type="match status" value="1"/>
</dbReference>